<evidence type="ECO:0000256" key="1">
    <source>
        <dbReference type="SAM" id="Phobius"/>
    </source>
</evidence>
<keyword evidence="1" id="KW-1133">Transmembrane helix</keyword>
<feature type="transmembrane region" description="Helical" evidence="1">
    <location>
        <begin position="12"/>
        <end position="34"/>
    </location>
</feature>
<dbReference type="AlphaFoldDB" id="A0A2H0BF45"/>
<evidence type="ECO:0000313" key="3">
    <source>
        <dbReference type="Proteomes" id="UP000228495"/>
    </source>
</evidence>
<accession>A0A2H0BF45</accession>
<organism evidence="2 3">
    <name type="scientific">candidate division WWE3 bacterium CG22_combo_CG10-13_8_21_14_all_39_12</name>
    <dbReference type="NCBI Taxonomy" id="1975094"/>
    <lineage>
        <taxon>Bacteria</taxon>
        <taxon>Katanobacteria</taxon>
    </lineage>
</organism>
<name>A0A2H0BF45_UNCKA</name>
<sequence length="117" mass="12843">MKTYIQKLNAKGNGAVIVGIIVLVIVVIVGYWYATTQRETPVPTFTPAPIVTESARVDTSDWKTYESRELGILFKYPVGMEILHDEPELKMIMAGPEQGDGPGFIDGLFLVVGKTSI</sequence>
<evidence type="ECO:0000313" key="2">
    <source>
        <dbReference type="EMBL" id="PIP56244.1"/>
    </source>
</evidence>
<proteinExistence type="predicted"/>
<protein>
    <submittedName>
        <fullName evidence="2">Uncharacterized protein</fullName>
    </submittedName>
</protein>
<keyword evidence="1" id="KW-0472">Membrane</keyword>
<reference evidence="2 3" key="1">
    <citation type="submission" date="2017-09" db="EMBL/GenBank/DDBJ databases">
        <title>Depth-based differentiation of microbial function through sediment-hosted aquifers and enrichment of novel symbionts in the deep terrestrial subsurface.</title>
        <authorList>
            <person name="Probst A.J."/>
            <person name="Ladd B."/>
            <person name="Jarett J.K."/>
            <person name="Geller-Mcgrath D.E."/>
            <person name="Sieber C.M."/>
            <person name="Emerson J.B."/>
            <person name="Anantharaman K."/>
            <person name="Thomas B.C."/>
            <person name="Malmstrom R."/>
            <person name="Stieglmeier M."/>
            <person name="Klingl A."/>
            <person name="Woyke T."/>
            <person name="Ryan C.M."/>
            <person name="Banfield J.F."/>
        </authorList>
    </citation>
    <scope>NUCLEOTIDE SEQUENCE [LARGE SCALE GENOMIC DNA]</scope>
    <source>
        <strain evidence="2">CG22_combo_CG10-13_8_21_14_all_39_12</strain>
    </source>
</reference>
<comment type="caution">
    <text evidence="2">The sequence shown here is derived from an EMBL/GenBank/DDBJ whole genome shotgun (WGS) entry which is preliminary data.</text>
</comment>
<dbReference type="EMBL" id="PCSU01000069">
    <property type="protein sequence ID" value="PIP56244.1"/>
    <property type="molecule type" value="Genomic_DNA"/>
</dbReference>
<gene>
    <name evidence="2" type="ORF">COX05_04035</name>
</gene>
<keyword evidence="1" id="KW-0812">Transmembrane</keyword>
<dbReference type="Proteomes" id="UP000228495">
    <property type="component" value="Unassembled WGS sequence"/>
</dbReference>